<dbReference type="AlphaFoldDB" id="A0A9Q9AN06"/>
<dbReference type="Proteomes" id="UP001056384">
    <property type="component" value="Chromosome 2"/>
</dbReference>
<protein>
    <recommendedName>
        <fullName evidence="3">F-box domain-containing protein</fullName>
    </recommendedName>
</protein>
<evidence type="ECO:0000313" key="2">
    <source>
        <dbReference type="Proteomes" id="UP001056384"/>
    </source>
</evidence>
<dbReference type="PANTHER" id="PTHR42085:SF2">
    <property type="entry name" value="F-BOX DOMAIN-CONTAINING PROTEIN"/>
    <property type="match status" value="1"/>
</dbReference>
<evidence type="ECO:0008006" key="3">
    <source>
        <dbReference type="Google" id="ProtNLM"/>
    </source>
</evidence>
<dbReference type="OrthoDB" id="3640058at2759"/>
<dbReference type="InterPro" id="IPR038883">
    <property type="entry name" value="AN11006-like"/>
</dbReference>
<proteinExistence type="predicted"/>
<accession>A0A9Q9AN06</accession>
<reference evidence="1" key="1">
    <citation type="submission" date="2022-06" db="EMBL/GenBank/DDBJ databases">
        <title>Complete genome sequences of two strains of the flax pathogen Septoria linicola.</title>
        <authorList>
            <person name="Lapalu N."/>
            <person name="Simon A."/>
            <person name="Demenou B."/>
            <person name="Paumier D."/>
            <person name="Guillot M.-P."/>
            <person name="Gout L."/>
            <person name="Valade R."/>
        </authorList>
    </citation>
    <scope>NUCLEOTIDE SEQUENCE</scope>
    <source>
        <strain evidence="1">SE15195</strain>
    </source>
</reference>
<name>A0A9Q9AN06_9PEZI</name>
<evidence type="ECO:0000313" key="1">
    <source>
        <dbReference type="EMBL" id="USW49943.1"/>
    </source>
</evidence>
<keyword evidence="2" id="KW-1185">Reference proteome</keyword>
<organism evidence="1 2">
    <name type="scientific">Septoria linicola</name>
    <dbReference type="NCBI Taxonomy" id="215465"/>
    <lineage>
        <taxon>Eukaryota</taxon>
        <taxon>Fungi</taxon>
        <taxon>Dikarya</taxon>
        <taxon>Ascomycota</taxon>
        <taxon>Pezizomycotina</taxon>
        <taxon>Dothideomycetes</taxon>
        <taxon>Dothideomycetidae</taxon>
        <taxon>Mycosphaerellales</taxon>
        <taxon>Mycosphaerellaceae</taxon>
        <taxon>Septoria</taxon>
    </lineage>
</organism>
<sequence>MMGPDDQMATSKSLLLTKLPPELRLKIYEFVLCQDEPIQLTYIEASRKLLRTRPLPLGPLTCLNLLLVCHQIRQESLSVFTSTNDLKIVTPILGQYLQLVQGNPLCSEVLPTSLGAVQTWLEWAASELTRIDVHVGTVYSWWEKASARVIAPAVTSFYAAVRSTPGSKVRMTVRMTVNWSAIPSTRSAFEVELCLWDLVQARQRLYASIETQKQWVLAQTDRSCLLENINSCQSKFGELFEALDGSQWR</sequence>
<gene>
    <name evidence="1" type="ORF">Slin15195_G032620</name>
</gene>
<dbReference type="EMBL" id="CP099419">
    <property type="protein sequence ID" value="USW49943.1"/>
    <property type="molecule type" value="Genomic_DNA"/>
</dbReference>
<dbReference type="PANTHER" id="PTHR42085">
    <property type="entry name" value="F-BOX DOMAIN-CONTAINING PROTEIN"/>
    <property type="match status" value="1"/>
</dbReference>